<reference evidence="4" key="1">
    <citation type="submission" date="2020-02" db="EMBL/GenBank/DDBJ databases">
        <authorList>
            <person name="Meier V. D."/>
        </authorList>
    </citation>
    <scope>NUCLEOTIDE SEQUENCE</scope>
    <source>
        <strain evidence="4">AVDCRST_MAG45</strain>
    </source>
</reference>
<proteinExistence type="predicted"/>
<dbReference type="EMBL" id="CADCVU010000099">
    <property type="protein sequence ID" value="CAA9499034.1"/>
    <property type="molecule type" value="Genomic_DNA"/>
</dbReference>
<dbReference type="Pfam" id="PF00440">
    <property type="entry name" value="TetR_N"/>
    <property type="match status" value="1"/>
</dbReference>
<dbReference type="PROSITE" id="PS50977">
    <property type="entry name" value="HTH_TETR_2"/>
    <property type="match status" value="1"/>
</dbReference>
<evidence type="ECO:0000259" key="3">
    <source>
        <dbReference type="PROSITE" id="PS50977"/>
    </source>
</evidence>
<accession>A0A6J4SNA8</accession>
<dbReference type="PANTHER" id="PTHR30328">
    <property type="entry name" value="TRANSCRIPTIONAL REPRESSOR"/>
    <property type="match status" value="1"/>
</dbReference>
<evidence type="ECO:0000256" key="1">
    <source>
        <dbReference type="ARBA" id="ARBA00023125"/>
    </source>
</evidence>
<dbReference type="SUPFAM" id="SSF48498">
    <property type="entry name" value="Tetracyclin repressor-like, C-terminal domain"/>
    <property type="match status" value="1"/>
</dbReference>
<dbReference type="Pfam" id="PF17938">
    <property type="entry name" value="TetR_C_29"/>
    <property type="match status" value="1"/>
</dbReference>
<gene>
    <name evidence="4" type="ORF">AVDCRST_MAG45-1176</name>
</gene>
<keyword evidence="1 2" id="KW-0238">DNA-binding</keyword>
<evidence type="ECO:0000313" key="4">
    <source>
        <dbReference type="EMBL" id="CAA9499034.1"/>
    </source>
</evidence>
<dbReference type="SUPFAM" id="SSF46689">
    <property type="entry name" value="Homeodomain-like"/>
    <property type="match status" value="1"/>
</dbReference>
<dbReference type="Gene3D" id="1.10.357.10">
    <property type="entry name" value="Tetracycline Repressor, domain 2"/>
    <property type="match status" value="1"/>
</dbReference>
<dbReference type="InterPro" id="IPR041474">
    <property type="entry name" value="NicS_C"/>
</dbReference>
<dbReference type="PANTHER" id="PTHR30328:SF54">
    <property type="entry name" value="HTH-TYPE TRANSCRIPTIONAL REPRESSOR SCO4008"/>
    <property type="match status" value="1"/>
</dbReference>
<dbReference type="InterPro" id="IPR036271">
    <property type="entry name" value="Tet_transcr_reg_TetR-rel_C_sf"/>
</dbReference>
<evidence type="ECO:0000256" key="2">
    <source>
        <dbReference type="PROSITE-ProRule" id="PRU00335"/>
    </source>
</evidence>
<dbReference type="GO" id="GO:0003677">
    <property type="term" value="F:DNA binding"/>
    <property type="evidence" value="ECO:0007669"/>
    <property type="project" value="UniProtKB-UniRule"/>
</dbReference>
<dbReference type="InterPro" id="IPR001647">
    <property type="entry name" value="HTH_TetR"/>
</dbReference>
<feature type="domain" description="HTH tetR-type" evidence="3">
    <location>
        <begin position="12"/>
        <end position="72"/>
    </location>
</feature>
<organism evidence="4">
    <name type="scientific">uncultured Solirubrobacterales bacterium</name>
    <dbReference type="NCBI Taxonomy" id="768556"/>
    <lineage>
        <taxon>Bacteria</taxon>
        <taxon>Bacillati</taxon>
        <taxon>Actinomycetota</taxon>
        <taxon>Thermoleophilia</taxon>
        <taxon>Solirubrobacterales</taxon>
        <taxon>environmental samples</taxon>
    </lineage>
</organism>
<feature type="DNA-binding region" description="H-T-H motif" evidence="2">
    <location>
        <begin position="35"/>
        <end position="54"/>
    </location>
</feature>
<dbReference type="GO" id="GO:0006355">
    <property type="term" value="P:regulation of DNA-templated transcription"/>
    <property type="evidence" value="ECO:0007669"/>
    <property type="project" value="UniProtKB-ARBA"/>
</dbReference>
<dbReference type="Gene3D" id="1.10.10.60">
    <property type="entry name" value="Homeodomain-like"/>
    <property type="match status" value="1"/>
</dbReference>
<protein>
    <recommendedName>
        <fullName evidence="3">HTH tetR-type domain-containing protein</fullName>
    </recommendedName>
</protein>
<dbReference type="InterPro" id="IPR050109">
    <property type="entry name" value="HTH-type_TetR-like_transc_reg"/>
</dbReference>
<sequence length="217" mass="24287">MTTPDAITSRPTSSRTRILLAARTEFAERGFDGVPLQAIAARAGVRQPTLLYHFESKELLYRAVIESVVDEWAAETERAISTGLLGFAQVAALIDAAFRLFERNGDFVRILRREAIEGGGRMQAQMAEFVRPFLEDAVRFLRREMRAGRLRRHDPVELMQVCYGTVLTYFSDARFRANLVDEDPLAAAALRRHRRALLKLLGAALEPAGAEVRGSAR</sequence>
<name>A0A6J4SNA8_9ACTN</name>
<dbReference type="InterPro" id="IPR009057">
    <property type="entry name" value="Homeodomain-like_sf"/>
</dbReference>
<dbReference type="PRINTS" id="PR00455">
    <property type="entry name" value="HTHTETR"/>
</dbReference>
<dbReference type="AlphaFoldDB" id="A0A6J4SNA8"/>